<sequence>MTIGPFESTTLLLRNLYEMVGAVLGLFIAYQAYRGYRRNDSRPMLFIALGFGIMLGPPVLLFGLILVVPSMSEVAVQLLIQTFEIAGLLSIIYALRMDV</sequence>
<dbReference type="Pfam" id="PF24365">
    <property type="entry name" value="DUF7521"/>
    <property type="match status" value="1"/>
</dbReference>
<dbReference type="AlphaFoldDB" id="A0A8J7YKX7"/>
<feature type="transmembrane region" description="Helical" evidence="1">
    <location>
        <begin position="74"/>
        <end position="95"/>
    </location>
</feature>
<evidence type="ECO:0000313" key="3">
    <source>
        <dbReference type="Proteomes" id="UP000783863"/>
    </source>
</evidence>
<proteinExistence type="predicted"/>
<keyword evidence="1" id="KW-0812">Transmembrane</keyword>
<dbReference type="Proteomes" id="UP000783863">
    <property type="component" value="Unassembled WGS sequence"/>
</dbReference>
<name>A0A8J7YKX7_9EURY</name>
<keyword evidence="1" id="KW-1133">Transmembrane helix</keyword>
<gene>
    <name evidence="2" type="ORF">EGD98_13265</name>
</gene>
<keyword evidence="3" id="KW-1185">Reference proteome</keyword>
<comment type="caution">
    <text evidence="2">The sequence shown here is derived from an EMBL/GenBank/DDBJ whole genome shotgun (WGS) entry which is preliminary data.</text>
</comment>
<evidence type="ECO:0000313" key="2">
    <source>
        <dbReference type="EMBL" id="MBX0304639.1"/>
    </source>
</evidence>
<accession>A0A8J7YKX7</accession>
<protein>
    <submittedName>
        <fullName evidence="2">Uncharacterized protein</fullName>
    </submittedName>
</protein>
<organism evidence="2 3">
    <name type="scientific">Haloarcula salinisoli</name>
    <dbReference type="NCBI Taxonomy" id="2487746"/>
    <lineage>
        <taxon>Archaea</taxon>
        <taxon>Methanobacteriati</taxon>
        <taxon>Methanobacteriota</taxon>
        <taxon>Stenosarchaea group</taxon>
        <taxon>Halobacteria</taxon>
        <taxon>Halobacteriales</taxon>
        <taxon>Haloarculaceae</taxon>
        <taxon>Haloarcula</taxon>
    </lineage>
</organism>
<reference evidence="2" key="1">
    <citation type="submission" date="2021-06" db="EMBL/GenBank/DDBJ databases">
        <title>Halomicroarcula sp. F24A a new haloarchaeum isolated from saline soil.</title>
        <authorList>
            <person name="Duran-Viseras A."/>
            <person name="Sanchez-Porro C."/>
            <person name="Ventosa A."/>
        </authorList>
    </citation>
    <scope>NUCLEOTIDE SEQUENCE</scope>
    <source>
        <strain evidence="2">F24A</strain>
    </source>
</reference>
<dbReference type="InterPro" id="IPR055943">
    <property type="entry name" value="DUF7521"/>
</dbReference>
<keyword evidence="1" id="KW-0472">Membrane</keyword>
<feature type="transmembrane region" description="Helical" evidence="1">
    <location>
        <begin position="45"/>
        <end position="68"/>
    </location>
</feature>
<dbReference type="EMBL" id="RKLQ01000002">
    <property type="protein sequence ID" value="MBX0304639.1"/>
    <property type="molecule type" value="Genomic_DNA"/>
</dbReference>
<feature type="transmembrane region" description="Helical" evidence="1">
    <location>
        <begin position="16"/>
        <end position="33"/>
    </location>
</feature>
<evidence type="ECO:0000256" key="1">
    <source>
        <dbReference type="SAM" id="Phobius"/>
    </source>
</evidence>